<evidence type="ECO:0000313" key="2">
    <source>
        <dbReference type="Proteomes" id="UP001432059"/>
    </source>
</evidence>
<dbReference type="KEGG" id="bpor:BPO_0056"/>
<dbReference type="EMBL" id="CP136426">
    <property type="protein sequence ID" value="WOC50703.1"/>
    <property type="molecule type" value="Genomic_DNA"/>
</dbReference>
<reference evidence="1" key="1">
    <citation type="submission" date="2023-10" db="EMBL/GenBank/DDBJ databases">
        <title>Characterization and whole genome sequencing of a novel strain of Bergeyella porcorum QD2021 isolated from pig.</title>
        <authorList>
            <person name="Liu G."/>
            <person name="Chen C."/>
            <person name="Han X."/>
        </authorList>
    </citation>
    <scope>NUCLEOTIDE SEQUENCE</scope>
    <source>
        <strain evidence="1">QD2021</strain>
    </source>
</reference>
<dbReference type="Proteomes" id="UP001432059">
    <property type="component" value="Chromosome"/>
</dbReference>
<dbReference type="PROSITE" id="PS51257">
    <property type="entry name" value="PROKAR_LIPOPROTEIN"/>
    <property type="match status" value="1"/>
</dbReference>
<accession>A0AAU0EXT4</accession>
<dbReference type="RefSeq" id="WP_327984422.1">
    <property type="nucleotide sequence ID" value="NZ_CP136426.1"/>
</dbReference>
<evidence type="ECO:0000313" key="1">
    <source>
        <dbReference type="EMBL" id="WOC50703.1"/>
    </source>
</evidence>
<proteinExistence type="predicted"/>
<protein>
    <recommendedName>
        <fullName evidence="3">Lipoprotein</fullName>
    </recommendedName>
</protein>
<sequence length="150" mass="16992">MKKIILSFITITTILSCISQSPKTKLVSGKSALIGNYVSDSYANRKQGYDWVSVSIFDAGNDYLKISVRSRADLKKPTCTFYGVAKKINDSTYEYQKDNQSMLFTFSKENLAINPKNETDKNLLRFYCSGGGSLENTYKKIKEELDNSQY</sequence>
<keyword evidence="2" id="KW-1185">Reference proteome</keyword>
<dbReference type="AlphaFoldDB" id="A0AAU0EXT4"/>
<organism evidence="1 2">
    <name type="scientific">Bergeyella porcorum</name>
    <dbReference type="NCBI Taxonomy" id="1735111"/>
    <lineage>
        <taxon>Bacteria</taxon>
        <taxon>Pseudomonadati</taxon>
        <taxon>Bacteroidota</taxon>
        <taxon>Flavobacteriia</taxon>
        <taxon>Flavobacteriales</taxon>
        <taxon>Weeksellaceae</taxon>
        <taxon>Bergeyella</taxon>
    </lineage>
</organism>
<gene>
    <name evidence="1" type="ORF">BPO_0056</name>
</gene>
<evidence type="ECO:0008006" key="3">
    <source>
        <dbReference type="Google" id="ProtNLM"/>
    </source>
</evidence>
<name>A0AAU0EXT4_9FLAO</name>